<evidence type="ECO:0000259" key="2">
    <source>
        <dbReference type="Pfam" id="PF06586"/>
    </source>
</evidence>
<organism evidence="4 5">
    <name type="scientific">Klebsiella quasipneumoniae subsp. quasipneumoniae</name>
    <dbReference type="NCBI Taxonomy" id="1667327"/>
    <lineage>
        <taxon>Bacteria</taxon>
        <taxon>Pseudomonadati</taxon>
        <taxon>Pseudomonadota</taxon>
        <taxon>Gammaproteobacteria</taxon>
        <taxon>Enterobacterales</taxon>
        <taxon>Enterobacteriaceae</taxon>
        <taxon>Klebsiella/Raoultella group</taxon>
        <taxon>Klebsiella</taxon>
        <taxon>Klebsiella pneumoniae complex</taxon>
    </lineage>
</organism>
<dbReference type="AlphaFoldDB" id="A0AAN2CH87"/>
<keyword evidence="1" id="KW-0472">Membrane</keyword>
<evidence type="ECO:0008006" key="6">
    <source>
        <dbReference type="Google" id="ProtNLM"/>
    </source>
</evidence>
<dbReference type="NCBIfam" id="TIGR02756">
    <property type="entry name" value="TraK_Ftype"/>
    <property type="match status" value="1"/>
</dbReference>
<sequence>MEHGARQNTTRVIAVGFISLGTLLTLSLATNIIQGINNYRLQTEQKVAVTPMLFSAPFAVSQNQADASYIEQLGLSFVALRLNVTPETVDAQHQQLLRYVLPASQNSLKVQLAEDAKRIKDNNVNATFYMTSIRAWPAENRVDIRGELKTWIGDSKPYSEIKSYVIQFSRVDGVSWLARFGEINNEKINPLFISGCLLLAAPAMSATLSGTLAPTVVPLTNGGQANIAVSNTDPNLFTVPGDRITAINSLDGGLTNQEQTDSGGAILATVSKKPFTFIVETERGLNFSIRAVPRAGSGRTIQLVSELAGTPGPAKAWEESNPYESLLVSLNRAVRQGSVPDEYQSVPVTSEVLQVPAGLRATADRVWVGHHLKVVRYSLDNVSRSPRMVRESDFWQPGTRAVMFSTPAGLLTAGGRMQIWVTTSDEGVKR</sequence>
<name>A0AAN2CH87_9ENTR</name>
<dbReference type="Pfam" id="PF05309">
    <property type="entry name" value="TraE"/>
    <property type="match status" value="1"/>
</dbReference>
<dbReference type="Pfam" id="PF23536">
    <property type="entry name" value="TraK_C"/>
    <property type="match status" value="1"/>
</dbReference>
<reference evidence="4" key="1">
    <citation type="submission" date="2022-07" db="EMBL/GenBank/DDBJ databases">
        <title>Complete genome sequence of carbapenem-resistant Klebsiella spp. in Japan.</title>
        <authorList>
            <person name="Maehana S."/>
            <person name="Suzuki M."/>
            <person name="Kitasato H."/>
        </authorList>
    </citation>
    <scope>NUCLEOTIDE SEQUENCE</scope>
    <source>
        <strain evidence="4">KAM644</strain>
        <plasmid evidence="4">pKAM644_4</plasmid>
    </source>
</reference>
<dbReference type="InterPro" id="IPR007973">
    <property type="entry name" value="Pilus_assembly_TraE"/>
</dbReference>
<dbReference type="InterPro" id="IPR010563">
    <property type="entry name" value="TraK_N"/>
</dbReference>
<keyword evidence="1" id="KW-1133">Transmembrane helix</keyword>
<feature type="domain" description="TraK N-terminal" evidence="2">
    <location>
        <begin position="219"/>
        <end position="308"/>
    </location>
</feature>
<keyword evidence="1" id="KW-0812">Transmembrane</keyword>
<evidence type="ECO:0000313" key="4">
    <source>
        <dbReference type="EMBL" id="BDO16686.1"/>
    </source>
</evidence>
<protein>
    <recommendedName>
        <fullName evidence="6">Type-F conjugative transfer system secretin TraK</fullName>
    </recommendedName>
</protein>
<keyword evidence="4" id="KW-0614">Plasmid</keyword>
<geneLocation type="plasmid" evidence="4 5">
    <name>pKAM644_4</name>
</geneLocation>
<dbReference type="Proteomes" id="UP001058353">
    <property type="component" value="Plasmid pKAM644_4"/>
</dbReference>
<dbReference type="InterPro" id="IPR014126">
    <property type="entry name" value="TraK_Ftype"/>
</dbReference>
<feature type="transmembrane region" description="Helical" evidence="1">
    <location>
        <begin position="12"/>
        <end position="33"/>
    </location>
</feature>
<dbReference type="NCBIfam" id="TIGR02761">
    <property type="entry name" value="TraE_TIGR"/>
    <property type="match status" value="1"/>
</dbReference>
<evidence type="ECO:0000313" key="5">
    <source>
        <dbReference type="Proteomes" id="UP001058353"/>
    </source>
</evidence>
<dbReference type="InterPro" id="IPR055397">
    <property type="entry name" value="TraK_C"/>
</dbReference>
<dbReference type="NCBIfam" id="NF010296">
    <property type="entry name" value="PRK13736.1"/>
    <property type="match status" value="1"/>
</dbReference>
<dbReference type="Pfam" id="PF06586">
    <property type="entry name" value="TraK_N"/>
    <property type="match status" value="1"/>
</dbReference>
<accession>A0AAN2CH87</accession>
<gene>
    <name evidence="4" type="ORF">KAM644c_57520</name>
</gene>
<proteinExistence type="predicted"/>
<evidence type="ECO:0000259" key="3">
    <source>
        <dbReference type="Pfam" id="PF23536"/>
    </source>
</evidence>
<evidence type="ECO:0000256" key="1">
    <source>
        <dbReference type="SAM" id="Phobius"/>
    </source>
</evidence>
<dbReference type="EMBL" id="AP026411">
    <property type="protein sequence ID" value="BDO16686.1"/>
    <property type="molecule type" value="Genomic_DNA"/>
</dbReference>
<feature type="domain" description="TraK C-terminal" evidence="3">
    <location>
        <begin position="316"/>
        <end position="420"/>
    </location>
</feature>